<protein>
    <recommendedName>
        <fullName evidence="2">Regulatory protein zeste</fullName>
    </recommendedName>
</protein>
<name>A0A7R8XFP9_9CRUS</name>
<comment type="subunit">
    <text evidence="1">Self-associates forming complexes of several hundred monomers.</text>
</comment>
<proteinExistence type="predicted"/>
<accession>A0A7R8XFP9</accession>
<feature type="domain" description="Myb/SANT-like DNA-binding" evidence="4">
    <location>
        <begin position="92"/>
        <end position="168"/>
    </location>
</feature>
<evidence type="ECO:0000313" key="6">
    <source>
        <dbReference type="Proteomes" id="UP000677054"/>
    </source>
</evidence>
<evidence type="ECO:0000256" key="2">
    <source>
        <dbReference type="ARBA" id="ARBA00016807"/>
    </source>
</evidence>
<dbReference type="Pfam" id="PF13873">
    <property type="entry name" value="Myb_DNA-bind_5"/>
    <property type="match status" value="1"/>
</dbReference>
<sequence length="195" mass="22653">MHDLLAMAYHVQLLELDHQTWPRRLPILKQEQQQLPMAKDICRFVLALLETTKQNILSPNYLRVTSGLTGFIAYRLVFIFSRLGANMSRRSRRENVAKEEKEAFKALLRKHSPVPEIKKSDSVTNKAKSDCWQKIHVPMKVLFPANEPIKVPQLKKLWERMKMDVKQDLDAYSLKVSLFLKYTIQPGLSGNPAKR</sequence>
<dbReference type="Proteomes" id="UP000677054">
    <property type="component" value="Unassembled WGS sequence"/>
</dbReference>
<evidence type="ECO:0000256" key="1">
    <source>
        <dbReference type="ARBA" id="ARBA00011764"/>
    </source>
</evidence>
<evidence type="ECO:0000256" key="3">
    <source>
        <dbReference type="ARBA" id="ARBA00025466"/>
    </source>
</evidence>
<keyword evidence="6" id="KW-1185">Reference proteome</keyword>
<evidence type="ECO:0000259" key="4">
    <source>
        <dbReference type="Pfam" id="PF13873"/>
    </source>
</evidence>
<dbReference type="AlphaFoldDB" id="A0A7R8XFP9"/>
<organism evidence="5">
    <name type="scientific">Darwinula stevensoni</name>
    <dbReference type="NCBI Taxonomy" id="69355"/>
    <lineage>
        <taxon>Eukaryota</taxon>
        <taxon>Metazoa</taxon>
        <taxon>Ecdysozoa</taxon>
        <taxon>Arthropoda</taxon>
        <taxon>Crustacea</taxon>
        <taxon>Oligostraca</taxon>
        <taxon>Ostracoda</taxon>
        <taxon>Podocopa</taxon>
        <taxon>Podocopida</taxon>
        <taxon>Darwinulocopina</taxon>
        <taxon>Darwinuloidea</taxon>
        <taxon>Darwinulidae</taxon>
        <taxon>Darwinula</taxon>
    </lineage>
</organism>
<comment type="function">
    <text evidence="3">Involved in transvection phenomena (= synapsis-dependent gene expression), where the synaptic pairing of chromosomes carrying genes with which zeste interacts influences the expression of these genes. Zeste binds to DNA and stimulates transcription from a nearby promoter.</text>
</comment>
<dbReference type="EMBL" id="CAJPEV010002005">
    <property type="protein sequence ID" value="CAG0895272.1"/>
    <property type="molecule type" value="Genomic_DNA"/>
</dbReference>
<dbReference type="InterPro" id="IPR028002">
    <property type="entry name" value="Myb_DNA-bind_5"/>
</dbReference>
<dbReference type="EMBL" id="LR901522">
    <property type="protein sequence ID" value="CAD7248807.1"/>
    <property type="molecule type" value="Genomic_DNA"/>
</dbReference>
<gene>
    <name evidence="5" type="ORF">DSTB1V02_LOCUS8614</name>
</gene>
<evidence type="ECO:0000313" key="5">
    <source>
        <dbReference type="EMBL" id="CAD7248807.1"/>
    </source>
</evidence>
<reference evidence="5" key="1">
    <citation type="submission" date="2020-11" db="EMBL/GenBank/DDBJ databases">
        <authorList>
            <person name="Tran Van P."/>
        </authorList>
    </citation>
    <scope>NUCLEOTIDE SEQUENCE</scope>
</reference>